<reference evidence="1 2" key="1">
    <citation type="submission" date="2019-01" db="EMBL/GenBank/DDBJ databases">
        <title>Draft genome sequence of Dictyobacter sp. Uno17.</title>
        <authorList>
            <person name="Wang C.M."/>
            <person name="Zheng Y."/>
            <person name="Sakai Y."/>
            <person name="Abe K."/>
            <person name="Yokota A."/>
            <person name="Yabe S."/>
        </authorList>
    </citation>
    <scope>NUCLEOTIDE SEQUENCE [LARGE SCALE GENOMIC DNA]</scope>
    <source>
        <strain evidence="1 2">Uno17</strain>
    </source>
</reference>
<dbReference type="EMBL" id="BIXY01000003">
    <property type="protein sequence ID" value="GCF06870.1"/>
    <property type="molecule type" value="Genomic_DNA"/>
</dbReference>
<evidence type="ECO:0000313" key="1">
    <source>
        <dbReference type="EMBL" id="GCF06870.1"/>
    </source>
</evidence>
<proteinExistence type="predicted"/>
<gene>
    <name evidence="1" type="ORF">KDI_04340</name>
</gene>
<dbReference type="SUPFAM" id="SSF88946">
    <property type="entry name" value="Sigma2 domain of RNA polymerase sigma factors"/>
    <property type="match status" value="1"/>
</dbReference>
<name>A0A5A5T608_9CHLR</name>
<comment type="caution">
    <text evidence="1">The sequence shown here is derived from an EMBL/GenBank/DDBJ whole genome shotgun (WGS) entry which is preliminary data.</text>
</comment>
<evidence type="ECO:0000313" key="2">
    <source>
        <dbReference type="Proteomes" id="UP000322530"/>
    </source>
</evidence>
<sequence>MQTIPNNSTLILSSPGTQRDTVLRILFRRAAEGEDVLTIICETLQPILKRMARRVAFTHPNWHLDSDDLQQEANVTVLAAFEHACTKDDPLSYILKAAKISMIETYISGRAELIKTNHTYQYTITYVSLDAPSTTDEGEAATVAHFLETETRLDIRENEHAFAWLRAAIDALPEKQRLVMQCHYELGETLNEISRRLSPSSPRPANAHYHHKRALHALHDVLAPLVLERRASDEH</sequence>
<dbReference type="AlphaFoldDB" id="A0A5A5T608"/>
<dbReference type="Proteomes" id="UP000322530">
    <property type="component" value="Unassembled WGS sequence"/>
</dbReference>
<dbReference type="GO" id="GO:0003700">
    <property type="term" value="F:DNA-binding transcription factor activity"/>
    <property type="evidence" value="ECO:0007669"/>
    <property type="project" value="InterPro"/>
</dbReference>
<accession>A0A5A5T608</accession>
<dbReference type="InterPro" id="IPR013325">
    <property type="entry name" value="RNA_pol_sigma_r2"/>
</dbReference>
<dbReference type="SUPFAM" id="SSF88659">
    <property type="entry name" value="Sigma3 and sigma4 domains of RNA polymerase sigma factors"/>
    <property type="match status" value="1"/>
</dbReference>
<keyword evidence="2" id="KW-1185">Reference proteome</keyword>
<dbReference type="Gene3D" id="1.20.140.160">
    <property type="match status" value="1"/>
</dbReference>
<organism evidence="1 2">
    <name type="scientific">Dictyobacter arantiisoli</name>
    <dbReference type="NCBI Taxonomy" id="2014874"/>
    <lineage>
        <taxon>Bacteria</taxon>
        <taxon>Bacillati</taxon>
        <taxon>Chloroflexota</taxon>
        <taxon>Ktedonobacteria</taxon>
        <taxon>Ktedonobacterales</taxon>
        <taxon>Dictyobacteraceae</taxon>
        <taxon>Dictyobacter</taxon>
    </lineage>
</organism>
<protein>
    <submittedName>
        <fullName evidence="1">Uncharacterized protein</fullName>
    </submittedName>
</protein>
<dbReference type="InterPro" id="IPR013324">
    <property type="entry name" value="RNA_pol_sigma_r3/r4-like"/>
</dbReference>
<dbReference type="RefSeq" id="WP_149399882.1">
    <property type="nucleotide sequence ID" value="NZ_BIXY01000003.1"/>
</dbReference>
<dbReference type="InterPro" id="IPR014284">
    <property type="entry name" value="RNA_pol_sigma-70_dom"/>
</dbReference>
<dbReference type="NCBIfam" id="TIGR02937">
    <property type="entry name" value="sigma70-ECF"/>
    <property type="match status" value="1"/>
</dbReference>
<dbReference type="GO" id="GO:0006352">
    <property type="term" value="P:DNA-templated transcription initiation"/>
    <property type="evidence" value="ECO:0007669"/>
    <property type="project" value="InterPro"/>
</dbReference>